<dbReference type="EMBL" id="JBHTJZ010000033">
    <property type="protein sequence ID" value="MFD0961167.1"/>
    <property type="molecule type" value="Genomic_DNA"/>
</dbReference>
<evidence type="ECO:0000313" key="3">
    <source>
        <dbReference type="EMBL" id="MFD0961167.1"/>
    </source>
</evidence>
<gene>
    <name evidence="2 3" type="primary">sspI</name>
    <name evidence="3" type="ORF">ACFQ2I_17600</name>
</gene>
<protein>
    <recommendedName>
        <fullName evidence="2">Small, acid-soluble spore protein I</fullName>
        <shortName evidence="2">SASP I</shortName>
    </recommendedName>
</protein>
<evidence type="ECO:0000256" key="2">
    <source>
        <dbReference type="HAMAP-Rule" id="MF_00669"/>
    </source>
</evidence>
<accession>A0ABW3HUF7</accession>
<dbReference type="Proteomes" id="UP001596989">
    <property type="component" value="Unassembled WGS sequence"/>
</dbReference>
<reference evidence="4" key="1">
    <citation type="journal article" date="2019" name="Int. J. Syst. Evol. Microbiol.">
        <title>The Global Catalogue of Microorganisms (GCM) 10K type strain sequencing project: providing services to taxonomists for standard genome sequencing and annotation.</title>
        <authorList>
            <consortium name="The Broad Institute Genomics Platform"/>
            <consortium name="The Broad Institute Genome Sequencing Center for Infectious Disease"/>
            <person name="Wu L."/>
            <person name="Ma J."/>
        </authorList>
    </citation>
    <scope>NUCLEOTIDE SEQUENCE [LARGE SCALE GENOMIC DNA]</scope>
    <source>
        <strain evidence="4">CCUG 59129</strain>
    </source>
</reference>
<comment type="similarity">
    <text evidence="2">Belongs to the SspI family.</text>
</comment>
<dbReference type="Pfam" id="PF14098">
    <property type="entry name" value="SSPI"/>
    <property type="match status" value="1"/>
</dbReference>
<dbReference type="RefSeq" id="WP_377566473.1">
    <property type="nucleotide sequence ID" value="NZ_JBHTJZ010000033.1"/>
</dbReference>
<evidence type="ECO:0000313" key="4">
    <source>
        <dbReference type="Proteomes" id="UP001596989"/>
    </source>
</evidence>
<keyword evidence="1 2" id="KW-0749">Sporulation</keyword>
<organism evidence="3 4">
    <name type="scientific">Paenibacillus chungangensis</name>
    <dbReference type="NCBI Taxonomy" id="696535"/>
    <lineage>
        <taxon>Bacteria</taxon>
        <taxon>Bacillati</taxon>
        <taxon>Bacillota</taxon>
        <taxon>Bacilli</taxon>
        <taxon>Bacillales</taxon>
        <taxon>Paenibacillaceae</taxon>
        <taxon>Paenibacillus</taxon>
    </lineage>
</organism>
<name>A0ABW3HUF7_9BACL</name>
<dbReference type="HAMAP" id="MF_00669">
    <property type="entry name" value="SspI"/>
    <property type="match status" value="1"/>
</dbReference>
<sequence length="81" mass="8924">MNNIDLRQAIIQRVQNSSADQLKEVIESSIDHDERALPGLGVLFEMIWKQSTPSSQGQMVQVLHQHLTATGNNTTANPSPS</sequence>
<comment type="caution">
    <text evidence="3">The sequence shown here is derived from an EMBL/GenBank/DDBJ whole genome shotgun (WGS) entry which is preliminary data.</text>
</comment>
<dbReference type="NCBIfam" id="TIGR03092">
    <property type="entry name" value="SASP_sspI"/>
    <property type="match status" value="1"/>
</dbReference>
<evidence type="ECO:0000256" key="1">
    <source>
        <dbReference type="ARBA" id="ARBA00022969"/>
    </source>
</evidence>
<proteinExistence type="evidence at transcript level"/>
<keyword evidence="4" id="KW-1185">Reference proteome</keyword>
<comment type="induction">
    <text evidence="2">Expressed only in the forespore compartment of sporulating cells.</text>
</comment>
<dbReference type="InterPro" id="IPR017525">
    <property type="entry name" value="SspI"/>
</dbReference>
<comment type="subcellular location">
    <subcellularLocation>
        <location evidence="2">Spore core</location>
    </subcellularLocation>
</comment>